<dbReference type="AlphaFoldDB" id="A0A9W7AM83"/>
<keyword evidence="3" id="KW-1185">Reference proteome</keyword>
<feature type="transmembrane region" description="Helical" evidence="1">
    <location>
        <begin position="249"/>
        <end position="267"/>
    </location>
</feature>
<protein>
    <submittedName>
        <fullName evidence="2">Uncharacterized protein</fullName>
    </submittedName>
</protein>
<name>A0A9W7AM83_9STRA</name>
<feature type="transmembrane region" description="Helical" evidence="1">
    <location>
        <begin position="101"/>
        <end position="120"/>
    </location>
</feature>
<keyword evidence="1" id="KW-0472">Membrane</keyword>
<evidence type="ECO:0000313" key="3">
    <source>
        <dbReference type="Proteomes" id="UP001165082"/>
    </source>
</evidence>
<evidence type="ECO:0000313" key="2">
    <source>
        <dbReference type="EMBL" id="GMH72465.1"/>
    </source>
</evidence>
<sequence>MGIAGFGPGAFPTRRHRFRYSVFCLSLCGCVPLSLGCALSGMGLYSPYIVTFLVVASLLGFAEMRLFMAVWESRELGAALEGEGSKELFVAHVVHKTKKSFFLMLFFMACMAVPFAIMIASDDQEQGRVGVVGLVSFSLFQACFGPMLGVWEAVMLTHRESTLNRMQEYVSAVSSVLFDSSSTPIQAVDDLSLLWRLEGRVIEYNLHRVWSRCASLGAFSAVLANIGYCIVLFLAPLTHEAVVPEEGRYVLGTLVMLGGLDGIRMYFEVASEPYKAGRKLTTALKDPKNLLVAAEKT</sequence>
<organism evidence="2 3">
    <name type="scientific">Triparma retinervis</name>
    <dbReference type="NCBI Taxonomy" id="2557542"/>
    <lineage>
        <taxon>Eukaryota</taxon>
        <taxon>Sar</taxon>
        <taxon>Stramenopiles</taxon>
        <taxon>Ochrophyta</taxon>
        <taxon>Bolidophyceae</taxon>
        <taxon>Parmales</taxon>
        <taxon>Triparmaceae</taxon>
        <taxon>Triparma</taxon>
    </lineage>
</organism>
<feature type="transmembrane region" description="Helical" evidence="1">
    <location>
        <begin position="132"/>
        <end position="156"/>
    </location>
</feature>
<feature type="transmembrane region" description="Helical" evidence="1">
    <location>
        <begin position="20"/>
        <end position="42"/>
    </location>
</feature>
<comment type="caution">
    <text evidence="2">The sequence shown here is derived from an EMBL/GenBank/DDBJ whole genome shotgun (WGS) entry which is preliminary data.</text>
</comment>
<dbReference type="EMBL" id="BRXZ01001490">
    <property type="protein sequence ID" value="GMH72465.1"/>
    <property type="molecule type" value="Genomic_DNA"/>
</dbReference>
<reference evidence="2" key="1">
    <citation type="submission" date="2022-07" db="EMBL/GenBank/DDBJ databases">
        <title>Genome analysis of Parmales, a sister group of diatoms, reveals the evolutionary specialization of diatoms from phago-mixotrophs to photoautotrophs.</title>
        <authorList>
            <person name="Ban H."/>
            <person name="Sato S."/>
            <person name="Yoshikawa S."/>
            <person name="Kazumasa Y."/>
            <person name="Nakamura Y."/>
            <person name="Ichinomiya M."/>
            <person name="Saitoh K."/>
            <person name="Sato N."/>
            <person name="Blanc-Mathieu R."/>
            <person name="Endo H."/>
            <person name="Kuwata A."/>
            <person name="Ogata H."/>
        </authorList>
    </citation>
    <scope>NUCLEOTIDE SEQUENCE</scope>
</reference>
<feature type="transmembrane region" description="Helical" evidence="1">
    <location>
        <begin position="216"/>
        <end position="237"/>
    </location>
</feature>
<gene>
    <name evidence="2" type="ORF">TrRE_jg7220</name>
</gene>
<feature type="transmembrane region" description="Helical" evidence="1">
    <location>
        <begin position="48"/>
        <end position="67"/>
    </location>
</feature>
<proteinExistence type="predicted"/>
<keyword evidence="1" id="KW-0812">Transmembrane</keyword>
<evidence type="ECO:0000256" key="1">
    <source>
        <dbReference type="SAM" id="Phobius"/>
    </source>
</evidence>
<dbReference type="Proteomes" id="UP001165082">
    <property type="component" value="Unassembled WGS sequence"/>
</dbReference>
<keyword evidence="1" id="KW-1133">Transmembrane helix</keyword>
<accession>A0A9W7AM83</accession>